<evidence type="ECO:0000256" key="3">
    <source>
        <dbReference type="ARBA" id="ARBA00008020"/>
    </source>
</evidence>
<keyword evidence="8 11" id="KW-0143">Chaperone</keyword>
<organism evidence="12 13">
    <name type="scientific">Vairimorpha necatrix</name>
    <dbReference type="NCBI Taxonomy" id="6039"/>
    <lineage>
        <taxon>Eukaryota</taxon>
        <taxon>Fungi</taxon>
        <taxon>Fungi incertae sedis</taxon>
        <taxon>Microsporidia</taxon>
        <taxon>Nosematidae</taxon>
        <taxon>Vairimorpha</taxon>
    </lineage>
</organism>
<evidence type="ECO:0000256" key="10">
    <source>
        <dbReference type="ARBA" id="ARBA00033325"/>
    </source>
</evidence>
<keyword evidence="6 11" id="KW-0547">Nucleotide-binding</keyword>
<dbReference type="InterPro" id="IPR002194">
    <property type="entry name" value="Chaperonin_TCP-1_CS"/>
</dbReference>
<dbReference type="GeneID" id="90540392"/>
<dbReference type="InterPro" id="IPR027410">
    <property type="entry name" value="TCP-1-like_intermed_sf"/>
</dbReference>
<dbReference type="PROSITE" id="PS00995">
    <property type="entry name" value="TCP1_3"/>
    <property type="match status" value="1"/>
</dbReference>
<comment type="function">
    <text evidence="1">Molecular chaperone; assists the folding of proteins upon ATP hydrolysis.</text>
</comment>
<evidence type="ECO:0000256" key="1">
    <source>
        <dbReference type="ARBA" id="ARBA00002912"/>
    </source>
</evidence>
<reference evidence="12" key="1">
    <citation type="journal article" date="2024" name="BMC Genomics">
        <title>Functional annotation of a divergent genome using sequence and structure-based similarity.</title>
        <authorList>
            <person name="Svedberg D."/>
            <person name="Winiger R.R."/>
            <person name="Berg A."/>
            <person name="Sharma H."/>
            <person name="Tellgren-Roth C."/>
            <person name="Debrunner-Vossbrinck B.A."/>
            <person name="Vossbrinck C.R."/>
            <person name="Barandun J."/>
        </authorList>
    </citation>
    <scope>NUCLEOTIDE SEQUENCE</scope>
    <source>
        <strain evidence="12">Illinois isolate</strain>
    </source>
</reference>
<dbReference type="EMBL" id="CP142727">
    <property type="protein sequence ID" value="WUR02576.1"/>
    <property type="molecule type" value="Genomic_DNA"/>
</dbReference>
<evidence type="ECO:0000313" key="12">
    <source>
        <dbReference type="EMBL" id="WUR02576.1"/>
    </source>
</evidence>
<dbReference type="InterPro" id="IPR002423">
    <property type="entry name" value="Cpn60/GroEL/TCP-1"/>
</dbReference>
<dbReference type="AlphaFoldDB" id="A0AAX4J9I7"/>
<dbReference type="NCBIfam" id="NF041083">
    <property type="entry name" value="thermosome_beta"/>
    <property type="match status" value="1"/>
</dbReference>
<evidence type="ECO:0000256" key="7">
    <source>
        <dbReference type="ARBA" id="ARBA00022840"/>
    </source>
</evidence>
<sequence>MSQLLTDEIGQAFEITDDSNIRVQGKNTIYTNISIVNNITNFISSSFGPCGMDKILQSKDDEITVTNDGATILREMDMTDNDIAQLFVQLSEAQDNEIGDGTTGVLILANAMLQNSKQLMEKGIHPIRIAETYDNMLNKAIDHLTQISEPIKNKKEAMLNAAKTSLYSKVVSKAHNKFAEICVEAILSVADVERKDVDFSLINYEKKFANDVSETELIKGMAIKKEFSHPQMKKEYKNAKIALLACPFEPPKLKNKHSLLIKNPEEFKALQNYEKETFLDMIKSLKDAKVDLVMCQWGFDDEANSLLMENNLPAIRWVGGNDLDLIAVHVNGNIISRFEDLKYEDLGQADVMEISDGTENEKLIIIQNNKQKKAVTIIVKGGNDMIIEEAKRSLQDGLCAVRNVLINDRLVYGGGASEISTSIFIEQESAKYSGEEQECIIAFSRALEQVPLLLAQNSNFDSLKTLTELRKRQIESKNPFLGVDCLELNENNMKTLNIFDTLSSKISQLQSAVQFVSTILKINDVIVNSNK</sequence>
<dbReference type="GO" id="GO:0016887">
    <property type="term" value="F:ATP hydrolysis activity"/>
    <property type="evidence" value="ECO:0007669"/>
    <property type="project" value="InterPro"/>
</dbReference>
<dbReference type="InterPro" id="IPR027409">
    <property type="entry name" value="GroEL-like_apical_dom_sf"/>
</dbReference>
<evidence type="ECO:0000256" key="11">
    <source>
        <dbReference type="RuleBase" id="RU004187"/>
    </source>
</evidence>
<comment type="subunit">
    <text evidence="4">Component of the T-complex protein 1 (TCP1) complex.</text>
</comment>
<evidence type="ECO:0000313" key="13">
    <source>
        <dbReference type="Proteomes" id="UP001334084"/>
    </source>
</evidence>
<dbReference type="Gene3D" id="1.10.560.10">
    <property type="entry name" value="GroEL-like equatorial domain"/>
    <property type="match status" value="1"/>
</dbReference>
<dbReference type="Gene3D" id="3.50.7.10">
    <property type="entry name" value="GroEL"/>
    <property type="match status" value="1"/>
</dbReference>
<dbReference type="GO" id="GO:0005524">
    <property type="term" value="F:ATP binding"/>
    <property type="evidence" value="ECO:0007669"/>
    <property type="project" value="UniProtKB-KW"/>
</dbReference>
<dbReference type="GO" id="GO:0005832">
    <property type="term" value="C:chaperonin-containing T-complex"/>
    <property type="evidence" value="ECO:0007669"/>
    <property type="project" value="UniProtKB-ARBA"/>
</dbReference>
<dbReference type="Pfam" id="PF00118">
    <property type="entry name" value="Cpn60_TCP1"/>
    <property type="match status" value="1"/>
</dbReference>
<comment type="similarity">
    <text evidence="3 11">Belongs to the TCP-1 chaperonin family.</text>
</comment>
<proteinExistence type="inferred from homology"/>
<dbReference type="GO" id="GO:0140662">
    <property type="term" value="F:ATP-dependent protein folding chaperone"/>
    <property type="evidence" value="ECO:0007669"/>
    <property type="project" value="InterPro"/>
</dbReference>
<evidence type="ECO:0000256" key="5">
    <source>
        <dbReference type="ARBA" id="ARBA00022490"/>
    </source>
</evidence>
<dbReference type="KEGG" id="vnx:VNE69_02102"/>
<keyword evidence="7 11" id="KW-0067">ATP-binding</keyword>
<dbReference type="PRINTS" id="PR00304">
    <property type="entry name" value="TCOMPLEXTCP1"/>
</dbReference>
<dbReference type="InterPro" id="IPR053374">
    <property type="entry name" value="TCP-1_chaperonin"/>
</dbReference>
<evidence type="ECO:0000256" key="9">
    <source>
        <dbReference type="ARBA" id="ARBA00024086"/>
    </source>
</evidence>
<dbReference type="Proteomes" id="UP001334084">
    <property type="component" value="Chromosome 2"/>
</dbReference>
<evidence type="ECO:0000256" key="4">
    <source>
        <dbReference type="ARBA" id="ARBA00011381"/>
    </source>
</evidence>
<dbReference type="PANTHER" id="PTHR11353">
    <property type="entry name" value="CHAPERONIN"/>
    <property type="match status" value="1"/>
</dbReference>
<dbReference type="SUPFAM" id="SSF48592">
    <property type="entry name" value="GroEL equatorial domain-like"/>
    <property type="match status" value="1"/>
</dbReference>
<evidence type="ECO:0000256" key="2">
    <source>
        <dbReference type="ARBA" id="ARBA00004496"/>
    </source>
</evidence>
<dbReference type="InterPro" id="IPR027413">
    <property type="entry name" value="GROEL-like_equatorial_sf"/>
</dbReference>
<evidence type="ECO:0000256" key="6">
    <source>
        <dbReference type="ARBA" id="ARBA00022741"/>
    </source>
</evidence>
<dbReference type="GO" id="GO:0051082">
    <property type="term" value="F:unfolded protein binding"/>
    <property type="evidence" value="ECO:0007669"/>
    <property type="project" value="InterPro"/>
</dbReference>
<evidence type="ECO:0000256" key="8">
    <source>
        <dbReference type="ARBA" id="ARBA00023186"/>
    </source>
</evidence>
<accession>A0AAX4J9I7</accession>
<protein>
    <recommendedName>
        <fullName evidence="9">T-complex protein 1 subunit epsilon</fullName>
    </recommendedName>
    <alternativeName>
        <fullName evidence="10">CCT-epsilon</fullName>
    </alternativeName>
</protein>
<keyword evidence="13" id="KW-1185">Reference proteome</keyword>
<gene>
    <name evidence="12" type="ORF">VNE69_02102</name>
</gene>
<comment type="subcellular location">
    <subcellularLocation>
        <location evidence="2">Cytoplasm</location>
    </subcellularLocation>
</comment>
<dbReference type="NCBIfam" id="TIGR02343">
    <property type="entry name" value="chap_CCT_epsi"/>
    <property type="match status" value="1"/>
</dbReference>
<dbReference type="Gene3D" id="3.30.260.10">
    <property type="entry name" value="TCP-1-like chaperonin intermediate domain"/>
    <property type="match status" value="1"/>
</dbReference>
<dbReference type="RefSeq" id="XP_065328721.1">
    <property type="nucleotide sequence ID" value="XM_065472649.1"/>
</dbReference>
<name>A0AAX4J9I7_9MICR</name>
<dbReference type="InterPro" id="IPR017998">
    <property type="entry name" value="Chaperone_TCP-1"/>
</dbReference>
<dbReference type="SUPFAM" id="SSF52029">
    <property type="entry name" value="GroEL apical domain-like"/>
    <property type="match status" value="1"/>
</dbReference>
<dbReference type="SUPFAM" id="SSF54849">
    <property type="entry name" value="GroEL-intermediate domain like"/>
    <property type="match status" value="1"/>
</dbReference>
<keyword evidence="5" id="KW-0963">Cytoplasm</keyword>
<dbReference type="InterPro" id="IPR012718">
    <property type="entry name" value="Chap_CCT_epsi"/>
</dbReference>